<dbReference type="InterPro" id="IPR020449">
    <property type="entry name" value="Tscrpt_reg_AraC-type_HTH"/>
</dbReference>
<keyword evidence="4" id="KW-0804">Transcription</keyword>
<accession>A0A177HQS5</accession>
<gene>
    <name evidence="7" type="primary">araC_3</name>
    <name evidence="7" type="ORF">STSP_35950</name>
</gene>
<dbReference type="InterPro" id="IPR009057">
    <property type="entry name" value="Homeodomain-like_sf"/>
</dbReference>
<dbReference type="InterPro" id="IPR003313">
    <property type="entry name" value="AraC-bd"/>
</dbReference>
<dbReference type="AlphaFoldDB" id="A0A177HQS5"/>
<protein>
    <submittedName>
        <fullName evidence="7">Arabinose operon regulatory protein</fullName>
    </submittedName>
</protein>
<keyword evidence="2" id="KW-0238">DNA-binding</keyword>
<keyword evidence="8" id="KW-1185">Reference proteome</keyword>
<reference evidence="7 8" key="1">
    <citation type="submission" date="2015-12" db="EMBL/GenBank/DDBJ databases">
        <title>Genome sequence of Streptomyces sp. G25.</title>
        <authorList>
            <person name="Poehlein A."/>
            <person name="Roettig A."/>
            <person name="Hiessl S."/>
            <person name="Hauschild P."/>
            <person name="Schauer J."/>
            <person name="Madkour M.H."/>
            <person name="Al-Ansari A.M."/>
            <person name="Almakishah N.H."/>
            <person name="Steinbuechel A."/>
            <person name="Daniel R."/>
        </authorList>
    </citation>
    <scope>NUCLEOTIDE SEQUENCE [LARGE SCALE GENOMIC DNA]</scope>
    <source>
        <strain evidence="8">G25(2015)</strain>
    </source>
</reference>
<dbReference type="Gene3D" id="2.60.120.280">
    <property type="entry name" value="Regulatory protein AraC"/>
    <property type="match status" value="1"/>
</dbReference>
<feature type="domain" description="HTH araC/xylS-type" evidence="6">
    <location>
        <begin position="211"/>
        <end position="309"/>
    </location>
</feature>
<evidence type="ECO:0000256" key="2">
    <source>
        <dbReference type="ARBA" id="ARBA00023125"/>
    </source>
</evidence>
<dbReference type="SUPFAM" id="SSF51215">
    <property type="entry name" value="Regulatory protein AraC"/>
    <property type="match status" value="1"/>
</dbReference>
<organism evidence="7 8">
    <name type="scientific">Streptomyces jeddahensis</name>
    <dbReference type="NCBI Taxonomy" id="1716141"/>
    <lineage>
        <taxon>Bacteria</taxon>
        <taxon>Bacillati</taxon>
        <taxon>Actinomycetota</taxon>
        <taxon>Actinomycetes</taxon>
        <taxon>Kitasatosporales</taxon>
        <taxon>Streptomycetaceae</taxon>
        <taxon>Streptomyces</taxon>
    </lineage>
</organism>
<evidence type="ECO:0000256" key="1">
    <source>
        <dbReference type="ARBA" id="ARBA00023015"/>
    </source>
</evidence>
<dbReference type="InterPro" id="IPR050204">
    <property type="entry name" value="AraC_XylS_family_regulators"/>
</dbReference>
<dbReference type="STRING" id="1716141.STSP_35950"/>
<dbReference type="SUPFAM" id="SSF46689">
    <property type="entry name" value="Homeodomain-like"/>
    <property type="match status" value="2"/>
</dbReference>
<evidence type="ECO:0000256" key="4">
    <source>
        <dbReference type="ARBA" id="ARBA00023163"/>
    </source>
</evidence>
<dbReference type="Pfam" id="PF02311">
    <property type="entry name" value="AraC_binding"/>
    <property type="match status" value="1"/>
</dbReference>
<evidence type="ECO:0000259" key="6">
    <source>
        <dbReference type="PROSITE" id="PS01124"/>
    </source>
</evidence>
<sequence length="319" mass="34278">MPDAAVSSPGAPAVSAAPSSRTDPSPPPGLVTIGLFDQPPGYAVNRPRGADSWLFTWTTGGCGRLVQGAVQVEAAAGDLVVLGPGTPHRYAVAPGARHWAFWWVHCQARASWSTWLRPYAQGDRTYAVTAPPDIRGRADAAFRRMLADARWTGHGAPRPDTEPTTGQVAVAHGTAARELALCSLEEIVLLATASATARAERYESGIDPRVRQAAELMDADPGAPHTVRSLAADVALSPSRFAHLFTQQVGQSPMRALQQARLRHAARLLEVTELPVERVAALSGFTSPFHFSRAFRQRYGVPPGAYRSEVRQRASGERR</sequence>
<dbReference type="Gene3D" id="1.10.10.60">
    <property type="entry name" value="Homeodomain-like"/>
    <property type="match status" value="2"/>
</dbReference>
<dbReference type="GO" id="GO:0003700">
    <property type="term" value="F:DNA-binding transcription factor activity"/>
    <property type="evidence" value="ECO:0007669"/>
    <property type="project" value="InterPro"/>
</dbReference>
<dbReference type="Pfam" id="PF12833">
    <property type="entry name" value="HTH_18"/>
    <property type="match status" value="1"/>
</dbReference>
<dbReference type="PROSITE" id="PS01124">
    <property type="entry name" value="HTH_ARAC_FAMILY_2"/>
    <property type="match status" value="1"/>
</dbReference>
<dbReference type="EMBL" id="LOHS01000084">
    <property type="protein sequence ID" value="OAH12949.1"/>
    <property type="molecule type" value="Genomic_DNA"/>
</dbReference>
<evidence type="ECO:0000256" key="3">
    <source>
        <dbReference type="ARBA" id="ARBA00023159"/>
    </source>
</evidence>
<keyword evidence="1" id="KW-0805">Transcription regulation</keyword>
<dbReference type="InterPro" id="IPR037923">
    <property type="entry name" value="HTH-like"/>
</dbReference>
<evidence type="ECO:0000313" key="8">
    <source>
        <dbReference type="Proteomes" id="UP000077381"/>
    </source>
</evidence>
<feature type="compositionally biased region" description="Low complexity" evidence="5">
    <location>
        <begin position="1"/>
        <end position="20"/>
    </location>
</feature>
<feature type="region of interest" description="Disordered" evidence="5">
    <location>
        <begin position="1"/>
        <end position="28"/>
    </location>
</feature>
<dbReference type="SMART" id="SM00342">
    <property type="entry name" value="HTH_ARAC"/>
    <property type="match status" value="1"/>
</dbReference>
<dbReference type="GO" id="GO:0043565">
    <property type="term" value="F:sequence-specific DNA binding"/>
    <property type="evidence" value="ECO:0007669"/>
    <property type="project" value="InterPro"/>
</dbReference>
<keyword evidence="3" id="KW-0010">Activator</keyword>
<dbReference type="InterPro" id="IPR018062">
    <property type="entry name" value="HTH_AraC-typ_CS"/>
</dbReference>
<evidence type="ECO:0000256" key="5">
    <source>
        <dbReference type="SAM" id="MobiDB-lite"/>
    </source>
</evidence>
<dbReference type="PANTHER" id="PTHR46796">
    <property type="entry name" value="HTH-TYPE TRANSCRIPTIONAL ACTIVATOR RHAS-RELATED"/>
    <property type="match status" value="1"/>
</dbReference>
<comment type="caution">
    <text evidence="7">The sequence shown here is derived from an EMBL/GenBank/DDBJ whole genome shotgun (WGS) entry which is preliminary data.</text>
</comment>
<dbReference type="PATRIC" id="fig|1716141.3.peg.3772"/>
<dbReference type="InterPro" id="IPR018060">
    <property type="entry name" value="HTH_AraC"/>
</dbReference>
<evidence type="ECO:0000313" key="7">
    <source>
        <dbReference type="EMBL" id="OAH12949.1"/>
    </source>
</evidence>
<name>A0A177HQS5_9ACTN</name>
<dbReference type="PROSITE" id="PS00041">
    <property type="entry name" value="HTH_ARAC_FAMILY_1"/>
    <property type="match status" value="1"/>
</dbReference>
<dbReference type="Proteomes" id="UP000077381">
    <property type="component" value="Unassembled WGS sequence"/>
</dbReference>
<proteinExistence type="predicted"/>
<dbReference type="PRINTS" id="PR00032">
    <property type="entry name" value="HTHARAC"/>
</dbReference>